<organism evidence="4 6">
    <name type="scientific">Trichococcus flocculiformis</name>
    <dbReference type="NCBI Taxonomy" id="82803"/>
    <lineage>
        <taxon>Bacteria</taxon>
        <taxon>Bacillati</taxon>
        <taxon>Bacillota</taxon>
        <taxon>Bacilli</taxon>
        <taxon>Lactobacillales</taxon>
        <taxon>Carnobacteriaceae</taxon>
        <taxon>Trichococcus</taxon>
    </lineage>
</organism>
<dbReference type="EMBL" id="FOQC01000010">
    <property type="protein sequence ID" value="SFH70866.1"/>
    <property type="molecule type" value="Genomic_DNA"/>
</dbReference>
<dbReference type="PROSITE" id="PS50943">
    <property type="entry name" value="HTH_CROC1"/>
    <property type="match status" value="1"/>
</dbReference>
<dbReference type="CDD" id="cd00093">
    <property type="entry name" value="HTH_XRE"/>
    <property type="match status" value="1"/>
</dbReference>
<evidence type="ECO:0000313" key="6">
    <source>
        <dbReference type="Proteomes" id="UP000199686"/>
    </source>
</evidence>
<comment type="caution">
    <text evidence="4">The sequence shown here is derived from an EMBL/GenBank/DDBJ whole genome shotgun (WGS) entry which is preliminary data.</text>
</comment>
<feature type="domain" description="HTH cro/C1-type" evidence="2">
    <location>
        <begin position="5"/>
        <end position="60"/>
    </location>
</feature>
<dbReference type="AlphaFoldDB" id="A0AB38BH31"/>
<evidence type="ECO:0000256" key="1">
    <source>
        <dbReference type="ARBA" id="ARBA00023125"/>
    </source>
</evidence>
<keyword evidence="1" id="KW-0238">DNA-binding</keyword>
<name>A0AB38BH31_9LACT</name>
<evidence type="ECO:0000313" key="3">
    <source>
        <dbReference type="EMBL" id="CZQ83723.1"/>
    </source>
</evidence>
<dbReference type="PANTHER" id="PTHR46558">
    <property type="entry name" value="TRACRIPTIONAL REGULATORY PROTEIN-RELATED-RELATED"/>
    <property type="match status" value="1"/>
</dbReference>
<dbReference type="InterPro" id="IPR010982">
    <property type="entry name" value="Lambda_DNA-bd_dom_sf"/>
</dbReference>
<dbReference type="Pfam" id="PF01381">
    <property type="entry name" value="HTH_3"/>
    <property type="match status" value="1"/>
</dbReference>
<evidence type="ECO:0000313" key="4">
    <source>
        <dbReference type="EMBL" id="SFH70866.1"/>
    </source>
</evidence>
<reference evidence="4 6" key="2">
    <citation type="submission" date="2016-10" db="EMBL/GenBank/DDBJ databases">
        <authorList>
            <person name="Varghese N."/>
            <person name="Submissions S."/>
        </authorList>
    </citation>
    <scope>NUCLEOTIDE SEQUENCE [LARGE SCALE GENOMIC DNA]</scope>
    <source>
        <strain evidence="4 6">DSM 2094</strain>
    </source>
</reference>
<dbReference type="InterPro" id="IPR001387">
    <property type="entry name" value="Cro/C1-type_HTH"/>
</dbReference>
<sequence length="76" mass="8718">MQSKLYAMRKDKLKMTQEEIAAHLGISTLSYRNKEKGKSEFTQDEMFALSKLLGKSIDSIFLPRKHQNGDKVKGEN</sequence>
<dbReference type="Gene3D" id="1.10.260.40">
    <property type="entry name" value="lambda repressor-like DNA-binding domains"/>
    <property type="match status" value="1"/>
</dbReference>
<dbReference type="PANTHER" id="PTHR46558:SF4">
    <property type="entry name" value="DNA-BIDING PHAGE PROTEIN"/>
    <property type="match status" value="1"/>
</dbReference>
<dbReference type="RefSeq" id="WP_086988152.1">
    <property type="nucleotide sequence ID" value="NZ_CP089787.1"/>
</dbReference>
<reference evidence="3 5" key="1">
    <citation type="submission" date="2016-02" db="EMBL/GenBank/DDBJ databases">
        <authorList>
            <person name="Strepis N."/>
        </authorList>
    </citation>
    <scope>NUCLEOTIDE SEQUENCE [LARGE SCALE GENOMIC DNA]</scope>
    <source>
        <strain evidence="3">Trichococcus flocculiformis</strain>
    </source>
</reference>
<gene>
    <name evidence="4" type="ORF">SAMN04488507_101051</name>
    <name evidence="3" type="ORF">TFLO_424</name>
</gene>
<evidence type="ECO:0000259" key="2">
    <source>
        <dbReference type="PROSITE" id="PS50943"/>
    </source>
</evidence>
<dbReference type="SUPFAM" id="SSF47413">
    <property type="entry name" value="lambda repressor-like DNA-binding domains"/>
    <property type="match status" value="1"/>
</dbReference>
<evidence type="ECO:0000313" key="5">
    <source>
        <dbReference type="Proteomes" id="UP000195947"/>
    </source>
</evidence>
<keyword evidence="5" id="KW-1185">Reference proteome</keyword>
<dbReference type="SMART" id="SM00530">
    <property type="entry name" value="HTH_XRE"/>
    <property type="match status" value="1"/>
</dbReference>
<proteinExistence type="predicted"/>
<dbReference type="GO" id="GO:0003677">
    <property type="term" value="F:DNA binding"/>
    <property type="evidence" value="ECO:0007669"/>
    <property type="project" value="UniProtKB-KW"/>
</dbReference>
<protein>
    <submittedName>
        <fullName evidence="4">Transcriptional regulator</fullName>
    </submittedName>
</protein>
<dbReference type="Proteomes" id="UP000199686">
    <property type="component" value="Unassembled WGS sequence"/>
</dbReference>
<accession>A0AB38BH31</accession>
<dbReference type="EMBL" id="FJMZ01000003">
    <property type="protein sequence ID" value="CZQ83723.1"/>
    <property type="molecule type" value="Genomic_DNA"/>
</dbReference>
<dbReference type="Proteomes" id="UP000195947">
    <property type="component" value="Unassembled WGS sequence"/>
</dbReference>